<proteinExistence type="predicted"/>
<evidence type="ECO:0000313" key="2">
    <source>
        <dbReference type="Proteomes" id="UP000310334"/>
    </source>
</evidence>
<sequence length="82" mass="9676">MVPKCALLFWENRLETFKIKYAKMERFGEHYLQFDVPHGLHLEMVERDEGEQNTWKFSGITSDVAIRGFAELSLFLLSHSKQ</sequence>
<dbReference type="PANTHER" id="PTHR36110:SF2">
    <property type="entry name" value="RING-CLEAVING DIOXYGENASE MHQE-RELATED"/>
    <property type="match status" value="1"/>
</dbReference>
<reference evidence="1 2" key="1">
    <citation type="submission" date="2019-04" db="EMBL/GenBank/DDBJ databases">
        <title>Bacillus sediminilitoris sp. nov., isolated from a tidal flat sediment on the East China Sea.</title>
        <authorList>
            <person name="Wei Y."/>
            <person name="Mao H."/>
            <person name="Fang J."/>
        </authorList>
    </citation>
    <scope>NUCLEOTIDE SEQUENCE [LARGE SCALE GENOMIC DNA]</scope>
    <source>
        <strain evidence="1 2">DSL-17</strain>
    </source>
</reference>
<protein>
    <submittedName>
        <fullName evidence="1">Uncharacterized protein</fullName>
    </submittedName>
</protein>
<gene>
    <name evidence="1" type="ORF">E6W99_03085</name>
</gene>
<name>A0A4S4C3T7_9BACI</name>
<dbReference type="InterPro" id="IPR052537">
    <property type="entry name" value="Extradiol_RC_dioxygenase"/>
</dbReference>
<dbReference type="Proteomes" id="UP000310334">
    <property type="component" value="Unassembled WGS sequence"/>
</dbReference>
<dbReference type="AlphaFoldDB" id="A0A4S4C3T7"/>
<dbReference type="EMBL" id="SSNT01000002">
    <property type="protein sequence ID" value="THF82430.1"/>
    <property type="molecule type" value="Genomic_DNA"/>
</dbReference>
<keyword evidence="2" id="KW-1185">Reference proteome</keyword>
<accession>A0A4S4C3T7</accession>
<dbReference type="RefSeq" id="WP_155443854.1">
    <property type="nucleotide sequence ID" value="NZ_CP046266.1"/>
</dbReference>
<evidence type="ECO:0000313" key="1">
    <source>
        <dbReference type="EMBL" id="THF82430.1"/>
    </source>
</evidence>
<dbReference type="Gene3D" id="3.10.180.10">
    <property type="entry name" value="2,3-Dihydroxybiphenyl 1,2-Dioxygenase, domain 1"/>
    <property type="match status" value="1"/>
</dbReference>
<dbReference type="InterPro" id="IPR029068">
    <property type="entry name" value="Glyas_Bleomycin-R_OHBP_Dase"/>
</dbReference>
<comment type="caution">
    <text evidence="1">The sequence shown here is derived from an EMBL/GenBank/DDBJ whole genome shotgun (WGS) entry which is preliminary data.</text>
</comment>
<organism evidence="1 2">
    <name type="scientific">Metabacillus sediminilitoris</name>
    <dbReference type="NCBI Taxonomy" id="2567941"/>
    <lineage>
        <taxon>Bacteria</taxon>
        <taxon>Bacillati</taxon>
        <taxon>Bacillota</taxon>
        <taxon>Bacilli</taxon>
        <taxon>Bacillales</taxon>
        <taxon>Bacillaceae</taxon>
        <taxon>Metabacillus</taxon>
    </lineage>
</organism>
<dbReference type="PANTHER" id="PTHR36110">
    <property type="entry name" value="RING-CLEAVING DIOXYGENASE MHQE-RELATED"/>
    <property type="match status" value="1"/>
</dbReference>